<gene>
    <name evidence="11" type="primary">ssaV</name>
    <name evidence="11" type="ORF">PIN31115_01277</name>
</gene>
<sequence>MTRVMSWLGAAAGRQDIVLAALLLVTVLMIIIPMPPSVMDMLIALNLAVSLLLLMVALYVNEPLDFSVFPSVLLMTTLFRLGLTISTSRLILLRADAGDIVYTFGDFAAGGNIVVGMIVFLIITVVNFIVITKGSERVAEVGARFSLDGMPGKQMSIDGDLRAGTIDAVEAGRLRRVVQKESQFYGAMDGAMKFVKGDAIAGLVIIVVNLLGGIGVGVFMHGMSASEAGALYAILSIGDGLVSQIPALLISVTAGIIVTRVPGEHRHNLARELTDQLAAQPQSLMVAAVVLVLFGLIPGFPMHYFILLAAMSGTAAWWVRRRAREGSTGAGGTNGDGSAGGAQAGRPGAQPLQVRVGSGLVNAQAGGVTSALTSGLTSAAGGAGSLSARIDALRDQKFEQFGVPMPEVCLVIDASLAPDTLDIQLYHESVLTFPMAADMALARFDGEHTLTTLRDLVADDKDDMPRTPLSFGGHMLYWLTPAQRDLWRAQGGVALEGDERVAHCVSLVIDAHAADFLGVQETRFLMDAMEDRYGELVKELQRQLPINRTAEVLQRLVAEGISIRDLRRVFEALIEWAPRERDQIMLTEYVRLGLRRHITRRFRRGNAQIAGWNVGQGIEDTVRAAVRQTSSGSYADLNAEQTESILCAIDEVLAAHDGSPAVLFTALDVRRFVRKLIERERADLAVLSFQEVADEPHVRVLGTIDLQGAY</sequence>
<dbReference type="Pfam" id="PF00771">
    <property type="entry name" value="FHIPEP"/>
    <property type="match status" value="1"/>
</dbReference>
<reference evidence="11 12" key="1">
    <citation type="submission" date="2019-08" db="EMBL/GenBank/DDBJ databases">
        <authorList>
            <person name="Peeters C."/>
        </authorList>
    </citation>
    <scope>NUCLEOTIDE SEQUENCE [LARGE SCALE GENOMIC DNA]</scope>
    <source>
        <strain evidence="11 12">LMG 31115</strain>
    </source>
</reference>
<feature type="region of interest" description="Disordered" evidence="9">
    <location>
        <begin position="326"/>
        <end position="348"/>
    </location>
</feature>
<keyword evidence="5" id="KW-0997">Cell inner membrane</keyword>
<keyword evidence="12" id="KW-1185">Reference proteome</keyword>
<dbReference type="InterPro" id="IPR042194">
    <property type="entry name" value="FHIPEP_1"/>
</dbReference>
<dbReference type="Gene3D" id="1.10.8.540">
    <property type="entry name" value="FHIPEP family, domain 3"/>
    <property type="match status" value="1"/>
</dbReference>
<comment type="similarity">
    <text evidence="2">Belongs to the FHIPEP (flagella/HR/invasion proteins export pore) family.</text>
</comment>
<evidence type="ECO:0000313" key="11">
    <source>
        <dbReference type="EMBL" id="VVD84355.1"/>
    </source>
</evidence>
<dbReference type="EMBL" id="CABPSI010000001">
    <property type="protein sequence ID" value="VVD84355.1"/>
    <property type="molecule type" value="Genomic_DNA"/>
</dbReference>
<keyword evidence="3" id="KW-0813">Transport</keyword>
<evidence type="ECO:0000256" key="4">
    <source>
        <dbReference type="ARBA" id="ARBA00022475"/>
    </source>
</evidence>
<evidence type="ECO:0000256" key="1">
    <source>
        <dbReference type="ARBA" id="ARBA00004429"/>
    </source>
</evidence>
<dbReference type="AlphaFoldDB" id="A0A5E4T8W6"/>
<dbReference type="PANTHER" id="PTHR30161">
    <property type="entry name" value="FLAGELLAR EXPORT PROTEIN, MEMBRANE FLHA SUBUNIT-RELATED"/>
    <property type="match status" value="1"/>
</dbReference>
<dbReference type="PROSITE" id="PS00994">
    <property type="entry name" value="FHIPEP"/>
    <property type="match status" value="1"/>
</dbReference>
<feature type="transmembrane region" description="Helical" evidence="10">
    <location>
        <begin position="199"/>
        <end position="220"/>
    </location>
</feature>
<feature type="transmembrane region" description="Helical" evidence="10">
    <location>
        <begin position="72"/>
        <end position="93"/>
    </location>
</feature>
<evidence type="ECO:0000256" key="7">
    <source>
        <dbReference type="ARBA" id="ARBA00022989"/>
    </source>
</evidence>
<evidence type="ECO:0000256" key="9">
    <source>
        <dbReference type="SAM" id="MobiDB-lite"/>
    </source>
</evidence>
<proteinExistence type="inferred from homology"/>
<evidence type="ECO:0000256" key="5">
    <source>
        <dbReference type="ARBA" id="ARBA00022519"/>
    </source>
</evidence>
<feature type="compositionally biased region" description="Gly residues" evidence="9">
    <location>
        <begin position="328"/>
        <end position="343"/>
    </location>
</feature>
<dbReference type="InterPro" id="IPR042193">
    <property type="entry name" value="FHIPEP_3"/>
</dbReference>
<dbReference type="InterPro" id="IPR006302">
    <property type="entry name" value="T3SS_HrcV"/>
</dbReference>
<dbReference type="GO" id="GO:0005886">
    <property type="term" value="C:plasma membrane"/>
    <property type="evidence" value="ECO:0007669"/>
    <property type="project" value="UniProtKB-SubCell"/>
</dbReference>
<dbReference type="InterPro" id="IPR042196">
    <property type="entry name" value="FHIPEP_4"/>
</dbReference>
<keyword evidence="4" id="KW-1003">Cell membrane</keyword>
<dbReference type="PIRSF" id="PIRSF005419">
    <property type="entry name" value="FlhA"/>
    <property type="match status" value="1"/>
</dbReference>
<dbReference type="GO" id="GO:0009306">
    <property type="term" value="P:protein secretion"/>
    <property type="evidence" value="ECO:0007669"/>
    <property type="project" value="InterPro"/>
</dbReference>
<dbReference type="PRINTS" id="PR00949">
    <property type="entry name" value="TYPE3IMAPROT"/>
</dbReference>
<comment type="subcellular location">
    <subcellularLocation>
        <location evidence="1">Cell inner membrane</location>
        <topology evidence="1">Multi-pass membrane protein</topology>
    </subcellularLocation>
</comment>
<dbReference type="RefSeq" id="WP_150683303.1">
    <property type="nucleotide sequence ID" value="NZ_CABPSI010000001.1"/>
</dbReference>
<protein>
    <submittedName>
        <fullName evidence="11">Secretion system apparatus protein SsaV</fullName>
    </submittedName>
</protein>
<dbReference type="NCBIfam" id="TIGR01399">
    <property type="entry name" value="hrcV"/>
    <property type="match status" value="1"/>
</dbReference>
<evidence type="ECO:0000256" key="10">
    <source>
        <dbReference type="SAM" id="Phobius"/>
    </source>
</evidence>
<evidence type="ECO:0000256" key="3">
    <source>
        <dbReference type="ARBA" id="ARBA00022448"/>
    </source>
</evidence>
<evidence type="ECO:0000313" key="12">
    <source>
        <dbReference type="Proteomes" id="UP000333828"/>
    </source>
</evidence>
<feature type="transmembrane region" description="Helical" evidence="10">
    <location>
        <begin position="41"/>
        <end position="60"/>
    </location>
</feature>
<evidence type="ECO:0000256" key="2">
    <source>
        <dbReference type="ARBA" id="ARBA00008835"/>
    </source>
</evidence>
<dbReference type="InterPro" id="IPR001712">
    <property type="entry name" value="T3SS_FHIPEP"/>
</dbReference>
<keyword evidence="8 10" id="KW-0472">Membrane</keyword>
<feature type="transmembrane region" description="Helical" evidence="10">
    <location>
        <begin position="113"/>
        <end position="131"/>
    </location>
</feature>
<dbReference type="Gene3D" id="3.40.50.12790">
    <property type="entry name" value="FHIPEP family, domain 4"/>
    <property type="match status" value="1"/>
</dbReference>
<accession>A0A5E4T8W6</accession>
<dbReference type="Gene3D" id="3.40.30.60">
    <property type="entry name" value="FHIPEP family, domain 1"/>
    <property type="match status" value="1"/>
</dbReference>
<name>A0A5E4T8W6_9BURK</name>
<keyword evidence="6 10" id="KW-0812">Transmembrane</keyword>
<organism evidence="11 12">
    <name type="scientific">Pandoraea iniqua</name>
    <dbReference type="NCBI Taxonomy" id="2508288"/>
    <lineage>
        <taxon>Bacteria</taxon>
        <taxon>Pseudomonadati</taxon>
        <taxon>Pseudomonadota</taxon>
        <taxon>Betaproteobacteria</taxon>
        <taxon>Burkholderiales</taxon>
        <taxon>Burkholderiaceae</taxon>
        <taxon>Pandoraea</taxon>
    </lineage>
</organism>
<keyword evidence="7 10" id="KW-1133">Transmembrane helix</keyword>
<feature type="transmembrane region" description="Helical" evidence="10">
    <location>
        <begin position="277"/>
        <end position="296"/>
    </location>
</feature>
<feature type="transmembrane region" description="Helical" evidence="10">
    <location>
        <begin position="232"/>
        <end position="257"/>
    </location>
</feature>
<dbReference type="PANTHER" id="PTHR30161:SF3">
    <property type="entry name" value="SECRETION SYSTEM APPARATUS PROTEIN SSAV"/>
    <property type="match status" value="1"/>
</dbReference>
<evidence type="ECO:0000256" key="8">
    <source>
        <dbReference type="ARBA" id="ARBA00023136"/>
    </source>
</evidence>
<dbReference type="InterPro" id="IPR025505">
    <property type="entry name" value="FHIPEP_CS"/>
</dbReference>
<dbReference type="Proteomes" id="UP000333828">
    <property type="component" value="Unassembled WGS sequence"/>
</dbReference>
<feature type="transmembrane region" description="Helical" evidence="10">
    <location>
        <begin position="16"/>
        <end position="35"/>
    </location>
</feature>
<evidence type="ECO:0000256" key="6">
    <source>
        <dbReference type="ARBA" id="ARBA00022692"/>
    </source>
</evidence>